<dbReference type="AlphaFoldDB" id="A0A5C3NFY2"/>
<keyword evidence="3" id="KW-1185">Reference proteome</keyword>
<proteinExistence type="predicted"/>
<dbReference type="Proteomes" id="UP000305948">
    <property type="component" value="Unassembled WGS sequence"/>
</dbReference>
<feature type="coiled-coil region" evidence="1">
    <location>
        <begin position="26"/>
        <end position="60"/>
    </location>
</feature>
<organism evidence="2 3">
    <name type="scientific">Heliocybe sulcata</name>
    <dbReference type="NCBI Taxonomy" id="5364"/>
    <lineage>
        <taxon>Eukaryota</taxon>
        <taxon>Fungi</taxon>
        <taxon>Dikarya</taxon>
        <taxon>Basidiomycota</taxon>
        <taxon>Agaricomycotina</taxon>
        <taxon>Agaricomycetes</taxon>
        <taxon>Gloeophyllales</taxon>
        <taxon>Gloeophyllaceae</taxon>
        <taxon>Heliocybe</taxon>
    </lineage>
</organism>
<sequence length="84" mass="9519">MTSSSPSSILSEALSVFSRSANLALTAAASEEATRANARIQEIRKERDDAIQKAYDAEMEIERWKSEVSDDHFTHWRMLNGVFR</sequence>
<evidence type="ECO:0000313" key="2">
    <source>
        <dbReference type="EMBL" id="TFK52441.1"/>
    </source>
</evidence>
<dbReference type="EMBL" id="ML213509">
    <property type="protein sequence ID" value="TFK52441.1"/>
    <property type="molecule type" value="Genomic_DNA"/>
</dbReference>
<protein>
    <submittedName>
        <fullName evidence="2">Uncharacterized protein</fullName>
    </submittedName>
</protein>
<reference evidence="2 3" key="1">
    <citation type="journal article" date="2019" name="Nat. Ecol. Evol.">
        <title>Megaphylogeny resolves global patterns of mushroom evolution.</title>
        <authorList>
            <person name="Varga T."/>
            <person name="Krizsan K."/>
            <person name="Foldi C."/>
            <person name="Dima B."/>
            <person name="Sanchez-Garcia M."/>
            <person name="Sanchez-Ramirez S."/>
            <person name="Szollosi G.J."/>
            <person name="Szarkandi J.G."/>
            <person name="Papp V."/>
            <person name="Albert L."/>
            <person name="Andreopoulos W."/>
            <person name="Angelini C."/>
            <person name="Antonin V."/>
            <person name="Barry K.W."/>
            <person name="Bougher N.L."/>
            <person name="Buchanan P."/>
            <person name="Buyck B."/>
            <person name="Bense V."/>
            <person name="Catcheside P."/>
            <person name="Chovatia M."/>
            <person name="Cooper J."/>
            <person name="Damon W."/>
            <person name="Desjardin D."/>
            <person name="Finy P."/>
            <person name="Geml J."/>
            <person name="Haridas S."/>
            <person name="Hughes K."/>
            <person name="Justo A."/>
            <person name="Karasinski D."/>
            <person name="Kautmanova I."/>
            <person name="Kiss B."/>
            <person name="Kocsube S."/>
            <person name="Kotiranta H."/>
            <person name="LaButti K.M."/>
            <person name="Lechner B.E."/>
            <person name="Liimatainen K."/>
            <person name="Lipzen A."/>
            <person name="Lukacs Z."/>
            <person name="Mihaltcheva S."/>
            <person name="Morgado L.N."/>
            <person name="Niskanen T."/>
            <person name="Noordeloos M.E."/>
            <person name="Ohm R.A."/>
            <person name="Ortiz-Santana B."/>
            <person name="Ovrebo C."/>
            <person name="Racz N."/>
            <person name="Riley R."/>
            <person name="Savchenko A."/>
            <person name="Shiryaev A."/>
            <person name="Soop K."/>
            <person name="Spirin V."/>
            <person name="Szebenyi C."/>
            <person name="Tomsovsky M."/>
            <person name="Tulloss R.E."/>
            <person name="Uehling J."/>
            <person name="Grigoriev I.V."/>
            <person name="Vagvolgyi C."/>
            <person name="Papp T."/>
            <person name="Martin F.M."/>
            <person name="Miettinen O."/>
            <person name="Hibbett D.S."/>
            <person name="Nagy L.G."/>
        </authorList>
    </citation>
    <scope>NUCLEOTIDE SEQUENCE [LARGE SCALE GENOMIC DNA]</scope>
    <source>
        <strain evidence="2 3">OMC1185</strain>
    </source>
</reference>
<keyword evidence="1" id="KW-0175">Coiled coil</keyword>
<evidence type="ECO:0000313" key="3">
    <source>
        <dbReference type="Proteomes" id="UP000305948"/>
    </source>
</evidence>
<evidence type="ECO:0000256" key="1">
    <source>
        <dbReference type="SAM" id="Coils"/>
    </source>
</evidence>
<gene>
    <name evidence="2" type="ORF">OE88DRAFT_1403988</name>
</gene>
<accession>A0A5C3NFY2</accession>
<name>A0A5C3NFY2_9AGAM</name>